<name>A0A0R2BUB8_9LACO</name>
<gene>
    <name evidence="1" type="ORF">FC84_GL001041</name>
</gene>
<dbReference type="AlphaFoldDB" id="A0A0R2BUB8"/>
<dbReference type="PATRIC" id="fig|1423738.3.peg.1053"/>
<keyword evidence="2" id="KW-1185">Reference proteome</keyword>
<organism evidence="1 2">
    <name type="scientific">Lapidilactobacillus dextrinicus DSM 20335</name>
    <dbReference type="NCBI Taxonomy" id="1423738"/>
    <lineage>
        <taxon>Bacteria</taxon>
        <taxon>Bacillati</taxon>
        <taxon>Bacillota</taxon>
        <taxon>Bacilli</taxon>
        <taxon>Lactobacillales</taxon>
        <taxon>Lactobacillaceae</taxon>
        <taxon>Lapidilactobacillus</taxon>
    </lineage>
</organism>
<accession>A0A0R2BUB8</accession>
<protein>
    <submittedName>
        <fullName evidence="1">Uncharacterized protein</fullName>
    </submittedName>
</protein>
<dbReference type="Proteomes" id="UP000051813">
    <property type="component" value="Unassembled WGS sequence"/>
</dbReference>
<evidence type="ECO:0000313" key="1">
    <source>
        <dbReference type="EMBL" id="KRM79574.1"/>
    </source>
</evidence>
<reference evidence="1 2" key="1">
    <citation type="journal article" date="2015" name="Genome Announc.">
        <title>Expanding the biotechnology potential of lactobacilli through comparative genomics of 213 strains and associated genera.</title>
        <authorList>
            <person name="Sun Z."/>
            <person name="Harris H.M."/>
            <person name="McCann A."/>
            <person name="Guo C."/>
            <person name="Argimon S."/>
            <person name="Zhang W."/>
            <person name="Yang X."/>
            <person name="Jeffery I.B."/>
            <person name="Cooney J.C."/>
            <person name="Kagawa T.F."/>
            <person name="Liu W."/>
            <person name="Song Y."/>
            <person name="Salvetti E."/>
            <person name="Wrobel A."/>
            <person name="Rasinkangas P."/>
            <person name="Parkhill J."/>
            <person name="Rea M.C."/>
            <person name="O'Sullivan O."/>
            <person name="Ritari J."/>
            <person name="Douillard F.P."/>
            <person name="Paul Ross R."/>
            <person name="Yang R."/>
            <person name="Briner A.E."/>
            <person name="Felis G.E."/>
            <person name="de Vos W.M."/>
            <person name="Barrangou R."/>
            <person name="Klaenhammer T.R."/>
            <person name="Caufield P.W."/>
            <person name="Cui Y."/>
            <person name="Zhang H."/>
            <person name="O'Toole P.W."/>
        </authorList>
    </citation>
    <scope>NUCLEOTIDE SEQUENCE [LARGE SCALE GENOMIC DNA]</scope>
    <source>
        <strain evidence="1 2">DSM 20335</strain>
    </source>
</reference>
<proteinExistence type="predicted"/>
<sequence>MRRIFEHASKIKIIYVAGHNFIQNSEYFDDAVAKNENVEIQYVFAKDDQKSGADAFIRRIQDMEKRAGIRDLNTDINDDVHLAEKVLKNYQDKLPNLKYQQFTNEYRMPVIIAETDLEKNLDEEQYKTRKIKVEAWLTVTMPPYKSKQNILVYGREDITADELDRVQESGADSDELNLVRMCELHFQSVWENCQEHASNE</sequence>
<comment type="caution">
    <text evidence="1">The sequence shown here is derived from an EMBL/GenBank/DDBJ whole genome shotgun (WGS) entry which is preliminary data.</text>
</comment>
<dbReference type="EMBL" id="AYYK01000003">
    <property type="protein sequence ID" value="KRM79574.1"/>
    <property type="molecule type" value="Genomic_DNA"/>
</dbReference>
<evidence type="ECO:0000313" key="2">
    <source>
        <dbReference type="Proteomes" id="UP000051813"/>
    </source>
</evidence>